<feature type="transmembrane region" description="Helical" evidence="6">
    <location>
        <begin position="336"/>
        <end position="353"/>
    </location>
</feature>
<evidence type="ECO:0000256" key="4">
    <source>
        <dbReference type="ARBA" id="ARBA00023136"/>
    </source>
</evidence>
<keyword evidence="4 6" id="KW-0472">Membrane</keyword>
<accession>A0A084GH24</accession>
<feature type="transmembrane region" description="Helical" evidence="6">
    <location>
        <begin position="27"/>
        <end position="54"/>
    </location>
</feature>
<dbReference type="GO" id="GO:0007189">
    <property type="term" value="P:adenylate cyclase-activating G protein-coupled receptor signaling pathway"/>
    <property type="evidence" value="ECO:0007669"/>
    <property type="project" value="TreeGrafter"/>
</dbReference>
<comment type="caution">
    <text evidence="7">The sequence shown here is derived from an EMBL/GenBank/DDBJ whole genome shotgun (WGS) entry which is preliminary data.</text>
</comment>
<dbReference type="GO" id="GO:0004930">
    <property type="term" value="F:G protein-coupled receptor activity"/>
    <property type="evidence" value="ECO:0007669"/>
    <property type="project" value="TreeGrafter"/>
</dbReference>
<dbReference type="RefSeq" id="XP_016646435.1">
    <property type="nucleotide sequence ID" value="XM_016783235.1"/>
</dbReference>
<evidence type="ECO:0000313" key="7">
    <source>
        <dbReference type="EMBL" id="KEZ46636.1"/>
    </source>
</evidence>
<evidence type="ECO:0000256" key="6">
    <source>
        <dbReference type="SAM" id="Phobius"/>
    </source>
</evidence>
<evidence type="ECO:0000256" key="5">
    <source>
        <dbReference type="SAM" id="MobiDB-lite"/>
    </source>
</evidence>
<keyword evidence="2 6" id="KW-0812">Transmembrane</keyword>
<dbReference type="OMA" id="GMAIQCE"/>
<dbReference type="HOGENOM" id="CLU_027149_3_0_1"/>
<evidence type="ECO:0000256" key="2">
    <source>
        <dbReference type="ARBA" id="ARBA00022692"/>
    </source>
</evidence>
<organism evidence="7 8">
    <name type="scientific">Pseudallescheria apiosperma</name>
    <name type="common">Scedosporium apiospermum</name>
    <dbReference type="NCBI Taxonomy" id="563466"/>
    <lineage>
        <taxon>Eukaryota</taxon>
        <taxon>Fungi</taxon>
        <taxon>Dikarya</taxon>
        <taxon>Ascomycota</taxon>
        <taxon>Pezizomycotina</taxon>
        <taxon>Sordariomycetes</taxon>
        <taxon>Hypocreomycetidae</taxon>
        <taxon>Microascales</taxon>
        <taxon>Microascaceae</taxon>
        <taxon>Scedosporium</taxon>
    </lineage>
</organism>
<dbReference type="SUPFAM" id="SSF81321">
    <property type="entry name" value="Family A G protein-coupled receptor-like"/>
    <property type="match status" value="1"/>
</dbReference>
<comment type="subcellular location">
    <subcellularLocation>
        <location evidence="1">Membrane</location>
        <topology evidence="1">Multi-pass membrane protein</topology>
    </subcellularLocation>
</comment>
<name>A0A084GH24_PSEDA</name>
<dbReference type="EMBL" id="JOWA01000022">
    <property type="protein sequence ID" value="KEZ46636.1"/>
    <property type="molecule type" value="Genomic_DNA"/>
</dbReference>
<dbReference type="VEuPathDB" id="FungiDB:SAPIO_CDS0463"/>
<feature type="transmembrane region" description="Helical" evidence="6">
    <location>
        <begin position="157"/>
        <end position="179"/>
    </location>
</feature>
<feature type="transmembrane region" description="Helical" evidence="6">
    <location>
        <begin position="243"/>
        <end position="267"/>
    </location>
</feature>
<dbReference type="OrthoDB" id="100006at2759"/>
<reference evidence="7 8" key="1">
    <citation type="journal article" date="2014" name="Genome Announc.">
        <title>Draft genome sequence of the pathogenic fungus Scedosporium apiospermum.</title>
        <authorList>
            <person name="Vandeputte P."/>
            <person name="Ghamrawi S."/>
            <person name="Rechenmann M."/>
            <person name="Iltis A."/>
            <person name="Giraud S."/>
            <person name="Fleury M."/>
            <person name="Thornton C."/>
            <person name="Delhaes L."/>
            <person name="Meyer W."/>
            <person name="Papon N."/>
            <person name="Bouchara J.P."/>
        </authorList>
    </citation>
    <scope>NUCLEOTIDE SEQUENCE [LARGE SCALE GENOMIC DNA]</scope>
    <source>
        <strain evidence="7 8">IHEM 14462</strain>
    </source>
</reference>
<evidence type="ECO:0000256" key="3">
    <source>
        <dbReference type="ARBA" id="ARBA00022989"/>
    </source>
</evidence>
<dbReference type="KEGG" id="sapo:SAPIO_CDS0463"/>
<dbReference type="Gene3D" id="1.20.1070.10">
    <property type="entry name" value="Rhodopsin 7-helix transmembrane proteins"/>
    <property type="match status" value="1"/>
</dbReference>
<dbReference type="GO" id="GO:0005886">
    <property type="term" value="C:plasma membrane"/>
    <property type="evidence" value="ECO:0007669"/>
    <property type="project" value="TreeGrafter"/>
</dbReference>
<sequence length="515" mass="57105">MEFVNEYDTNHSPGDLEPLPAYLRHGLAAMGTFGVLSFITSTTLAIIVAYKIIIWQMPSKDSKKDTNERPESPEVFDHNGFLVPTRPLSPLKEEDVPPEKETFWTKLKNDPPNQFLILILNLFLADAQQSVAFLISFDWLAKDAIHVGTSACWAQGWFISNGDLASSVFITGIAIHTYLGVVKGYRLPSWVFYSSIAAMWTFVYLLNFLAIVITKDGEGVGGLFVRAGAWCWWNPAFQDMRLYFHYLWIFTSLTVTAVVYTIIFFHLRGLKKTGGRPKVRTSTLGRSNSRAKHYPNPDPNWQARPPGSPTSLATSFASSLYKELPPIPDSARQQTFLLYPLIYIVCTLPLAAGRLASMTGNEVSLAYFCFAGSAIACNGWLDVALYTYTRRAILFADGPPTQDTGIDTFAFMRTPPTRKFGNVVIVSGGQVNQKDKRRFKAQEKWNEKVANGGMLGKLMGGKNQSQDSLKGFGMGKGAVMGMAIQCETTTTVSIEYDTSEDKFGAGSDARTRKLA</sequence>
<keyword evidence="3 6" id="KW-1133">Transmembrane helix</keyword>
<dbReference type="AlphaFoldDB" id="A0A084GH24"/>
<evidence type="ECO:0000313" key="8">
    <source>
        <dbReference type="Proteomes" id="UP000028545"/>
    </source>
</evidence>
<feature type="transmembrane region" description="Helical" evidence="6">
    <location>
        <begin position="365"/>
        <end position="388"/>
    </location>
</feature>
<dbReference type="Proteomes" id="UP000028545">
    <property type="component" value="Unassembled WGS sequence"/>
</dbReference>
<feature type="transmembrane region" description="Helical" evidence="6">
    <location>
        <begin position="115"/>
        <end position="137"/>
    </location>
</feature>
<dbReference type="CDD" id="cd00637">
    <property type="entry name" value="7tm_classA_rhodopsin-like"/>
    <property type="match status" value="1"/>
</dbReference>
<gene>
    <name evidence="7" type="ORF">SAPIO_CDS0463</name>
</gene>
<evidence type="ECO:0000256" key="1">
    <source>
        <dbReference type="ARBA" id="ARBA00004141"/>
    </source>
</evidence>
<dbReference type="PANTHER" id="PTHR23112:SF37">
    <property type="entry name" value="G PROTEIN-COUPLED RECEPTOR GPR1"/>
    <property type="match status" value="1"/>
</dbReference>
<dbReference type="GeneID" id="27718615"/>
<protein>
    <submittedName>
        <fullName evidence="7">Uncharacterized protein</fullName>
    </submittedName>
</protein>
<proteinExistence type="predicted"/>
<feature type="region of interest" description="Disordered" evidence="5">
    <location>
        <begin position="274"/>
        <end position="310"/>
    </location>
</feature>
<feature type="transmembrane region" description="Helical" evidence="6">
    <location>
        <begin position="191"/>
        <end position="213"/>
    </location>
</feature>
<dbReference type="PANTHER" id="PTHR23112">
    <property type="entry name" value="G PROTEIN-COUPLED RECEPTOR 157-RELATED"/>
    <property type="match status" value="1"/>
</dbReference>
<keyword evidence="8" id="KW-1185">Reference proteome</keyword>